<dbReference type="InterPro" id="IPR029058">
    <property type="entry name" value="AB_hydrolase_fold"/>
</dbReference>
<name>A0ABU4B9N8_9NOCA</name>
<dbReference type="InterPro" id="IPR050266">
    <property type="entry name" value="AB_hydrolase_sf"/>
</dbReference>
<accession>A0ABU4B9N8</accession>
<proteinExistence type="predicted"/>
<comment type="caution">
    <text evidence="2">The sequence shown here is derived from an EMBL/GenBank/DDBJ whole genome shotgun (WGS) entry which is preliminary data.</text>
</comment>
<evidence type="ECO:0000313" key="2">
    <source>
        <dbReference type="EMBL" id="MDV6260908.1"/>
    </source>
</evidence>
<protein>
    <submittedName>
        <fullName evidence="2">Alpha/beta fold hydrolase</fullName>
    </submittedName>
</protein>
<reference evidence="2 3" key="1">
    <citation type="submission" date="2023-10" db="EMBL/GenBank/DDBJ databases">
        <title>Development of a sustainable strategy for remediation of hydrocarbon-contaminated territories based on the waste exchange concept.</title>
        <authorList>
            <person name="Krivoruchko A."/>
        </authorList>
    </citation>
    <scope>NUCLEOTIDE SEQUENCE [LARGE SCALE GENOMIC DNA]</scope>
    <source>
        <strain evidence="2 3">IEGM 1323</strain>
    </source>
</reference>
<evidence type="ECO:0000259" key="1">
    <source>
        <dbReference type="Pfam" id="PF00561"/>
    </source>
</evidence>
<keyword evidence="3" id="KW-1185">Reference proteome</keyword>
<dbReference type="GO" id="GO:0016787">
    <property type="term" value="F:hydrolase activity"/>
    <property type="evidence" value="ECO:0007669"/>
    <property type="project" value="UniProtKB-KW"/>
</dbReference>
<dbReference type="RefSeq" id="WP_317563619.1">
    <property type="nucleotide sequence ID" value="NZ_JAWLJX010000001.1"/>
</dbReference>
<sequence>MTGWTVRTSGAELPVFEYGNPAARSTVLLVHGYPDNHHVFDPLIAELGNTVRVIAYDTRGSGASVLEPAADVAIEQLARDAFAVVESIPGLTGKVHVFAHDWGSVQMWEAMALPRATTAFASYTSVSGPSLDHLRQVARTRLVRPRRWPSLIGQLARSWYVFGFHVPVLGARVPGLLARLGAEGEPTPTVADQQRGIALYRANVLRRVLRGPAPRCAVPTTVVAPVRDRMLSPNLTDGLDRWIPDLRVVHVDAGHWWPYTHPADAARVLMTRVKATE</sequence>
<keyword evidence="2" id="KW-0378">Hydrolase</keyword>
<evidence type="ECO:0000313" key="3">
    <source>
        <dbReference type="Proteomes" id="UP001185755"/>
    </source>
</evidence>
<dbReference type="SUPFAM" id="SSF53474">
    <property type="entry name" value="alpha/beta-Hydrolases"/>
    <property type="match status" value="1"/>
</dbReference>
<dbReference type="PANTHER" id="PTHR43798:SF33">
    <property type="entry name" value="HYDROLASE, PUTATIVE (AFU_ORTHOLOGUE AFUA_2G14860)-RELATED"/>
    <property type="match status" value="1"/>
</dbReference>
<dbReference type="Proteomes" id="UP001185755">
    <property type="component" value="Unassembled WGS sequence"/>
</dbReference>
<dbReference type="Gene3D" id="3.40.50.1820">
    <property type="entry name" value="alpha/beta hydrolase"/>
    <property type="match status" value="1"/>
</dbReference>
<feature type="domain" description="AB hydrolase-1" evidence="1">
    <location>
        <begin position="26"/>
        <end position="262"/>
    </location>
</feature>
<gene>
    <name evidence="2" type="ORF">R3P96_06095</name>
</gene>
<dbReference type="InterPro" id="IPR000073">
    <property type="entry name" value="AB_hydrolase_1"/>
</dbReference>
<dbReference type="PANTHER" id="PTHR43798">
    <property type="entry name" value="MONOACYLGLYCEROL LIPASE"/>
    <property type="match status" value="1"/>
</dbReference>
<dbReference type="EMBL" id="JAWLJX010000001">
    <property type="protein sequence ID" value="MDV6260908.1"/>
    <property type="molecule type" value="Genomic_DNA"/>
</dbReference>
<dbReference type="Pfam" id="PF00561">
    <property type="entry name" value="Abhydrolase_1"/>
    <property type="match status" value="1"/>
</dbReference>
<organism evidence="2 3">
    <name type="scientific">Rhodococcoides yunnanense</name>
    <dbReference type="NCBI Taxonomy" id="278209"/>
    <lineage>
        <taxon>Bacteria</taxon>
        <taxon>Bacillati</taxon>
        <taxon>Actinomycetota</taxon>
        <taxon>Actinomycetes</taxon>
        <taxon>Mycobacteriales</taxon>
        <taxon>Nocardiaceae</taxon>
        <taxon>Rhodococcoides</taxon>
    </lineage>
</organism>